<dbReference type="Pfam" id="PF13377">
    <property type="entry name" value="Peripla_BP_3"/>
    <property type="match status" value="1"/>
</dbReference>
<keyword evidence="3" id="KW-0238">DNA-binding</keyword>
<organism evidence="6 7">
    <name type="scientific">Pseudovibrio ascidiaceicola</name>
    <dbReference type="NCBI Taxonomy" id="285279"/>
    <lineage>
        <taxon>Bacteria</taxon>
        <taxon>Pseudomonadati</taxon>
        <taxon>Pseudomonadota</taxon>
        <taxon>Alphaproteobacteria</taxon>
        <taxon>Hyphomicrobiales</taxon>
        <taxon>Stappiaceae</taxon>
        <taxon>Pseudovibrio</taxon>
    </lineage>
</organism>
<evidence type="ECO:0000259" key="5">
    <source>
        <dbReference type="PROSITE" id="PS50932"/>
    </source>
</evidence>
<proteinExistence type="predicted"/>
<dbReference type="CDD" id="cd01392">
    <property type="entry name" value="HTH_LacI"/>
    <property type="match status" value="1"/>
</dbReference>
<name>A0A1I4FQ56_9HYPH</name>
<dbReference type="InterPro" id="IPR010982">
    <property type="entry name" value="Lambda_DNA-bd_dom_sf"/>
</dbReference>
<dbReference type="CDD" id="cd06284">
    <property type="entry name" value="PBP1_LacI-like"/>
    <property type="match status" value="1"/>
</dbReference>
<dbReference type="Gene3D" id="1.10.260.40">
    <property type="entry name" value="lambda repressor-like DNA-binding domains"/>
    <property type="match status" value="1"/>
</dbReference>
<dbReference type="PROSITE" id="PS50932">
    <property type="entry name" value="HTH_LACI_2"/>
    <property type="match status" value="1"/>
</dbReference>
<dbReference type="Proteomes" id="UP000199598">
    <property type="component" value="Unassembled WGS sequence"/>
</dbReference>
<dbReference type="PROSITE" id="PS00356">
    <property type="entry name" value="HTH_LACI_1"/>
    <property type="match status" value="1"/>
</dbReference>
<evidence type="ECO:0000256" key="2">
    <source>
        <dbReference type="ARBA" id="ARBA00023015"/>
    </source>
</evidence>
<keyword evidence="2" id="KW-0805">Transcription regulation</keyword>
<dbReference type="PANTHER" id="PTHR30146">
    <property type="entry name" value="LACI-RELATED TRANSCRIPTIONAL REPRESSOR"/>
    <property type="match status" value="1"/>
</dbReference>
<evidence type="ECO:0000313" key="6">
    <source>
        <dbReference type="EMBL" id="SFL20002.1"/>
    </source>
</evidence>
<evidence type="ECO:0000256" key="4">
    <source>
        <dbReference type="ARBA" id="ARBA00023163"/>
    </source>
</evidence>
<dbReference type="InterPro" id="IPR000843">
    <property type="entry name" value="HTH_LacI"/>
</dbReference>
<dbReference type="InterPro" id="IPR046335">
    <property type="entry name" value="LacI/GalR-like_sensor"/>
</dbReference>
<accession>A0A1I4FQ56</accession>
<keyword evidence="7" id="KW-1185">Reference proteome</keyword>
<dbReference type="SUPFAM" id="SSF53822">
    <property type="entry name" value="Periplasmic binding protein-like I"/>
    <property type="match status" value="1"/>
</dbReference>
<reference evidence="6 7" key="1">
    <citation type="submission" date="2016-10" db="EMBL/GenBank/DDBJ databases">
        <authorList>
            <person name="Varghese N."/>
            <person name="Submissions S."/>
        </authorList>
    </citation>
    <scope>NUCLEOTIDE SEQUENCE [LARGE SCALE GENOMIC DNA]</scope>
    <source>
        <strain evidence="6 7">DSM 16392</strain>
    </source>
</reference>
<dbReference type="SMART" id="SM00354">
    <property type="entry name" value="HTH_LACI"/>
    <property type="match status" value="1"/>
</dbReference>
<evidence type="ECO:0000256" key="3">
    <source>
        <dbReference type="ARBA" id="ARBA00023125"/>
    </source>
</evidence>
<dbReference type="Pfam" id="PF00356">
    <property type="entry name" value="LacI"/>
    <property type="match status" value="1"/>
</dbReference>
<gene>
    <name evidence="6" type="ORF">SAMN04488518_12131</name>
</gene>
<evidence type="ECO:0000256" key="1">
    <source>
        <dbReference type="ARBA" id="ARBA00022491"/>
    </source>
</evidence>
<protein>
    <submittedName>
        <fullName evidence="6">Transcriptional regulator, LacI family</fullName>
    </submittedName>
</protein>
<comment type="caution">
    <text evidence="6">The sequence shown here is derived from an EMBL/GenBank/DDBJ whole genome shotgun (WGS) entry which is preliminary data.</text>
</comment>
<feature type="domain" description="HTH lacI-type" evidence="5">
    <location>
        <begin position="6"/>
        <end position="60"/>
    </location>
</feature>
<dbReference type="RefSeq" id="WP_093524080.1">
    <property type="nucleotide sequence ID" value="NZ_FOSK01000021.1"/>
</dbReference>
<keyword evidence="4" id="KW-0804">Transcription</keyword>
<sequence>MTSKVVTVQDVAIVAGVSTATVSRALSKPEKVNTATREKVMAAVRVTGYRINQTARNLRKKEAGAVVALVPNLGNPFFSSILSGIESVLAKEGLSLLVVDILQTSFRREQAYDYLSMNQADGLLVLDGTLDLTNLNDGSVSSELPPVVYCCEWGTDPRFGSVRVDNHQGSQLAVSHLYTLGHEAIGLVRGPAENRLTAARQEGFESAISEYALPLREEWLIDGDFSLDAGVQAAHRWCALDERPTAMFCMSDEIAFGFISELDRLGFSVPTDVSVIGFDDIAIAERFIPSLTTIRQPRFRIGQEAAGKLLRRIAGEVENRAESEDAARRTVLPVELIERRSTAPVSEKQRAL</sequence>
<dbReference type="EMBL" id="FOSK01000021">
    <property type="protein sequence ID" value="SFL20002.1"/>
    <property type="molecule type" value="Genomic_DNA"/>
</dbReference>
<dbReference type="PANTHER" id="PTHR30146:SF151">
    <property type="entry name" value="HTH-TYPE TRANSCRIPTIONAL REPRESSOR CYTR"/>
    <property type="match status" value="1"/>
</dbReference>
<dbReference type="InterPro" id="IPR028082">
    <property type="entry name" value="Peripla_BP_I"/>
</dbReference>
<dbReference type="Gene3D" id="3.40.50.2300">
    <property type="match status" value="2"/>
</dbReference>
<keyword evidence="1" id="KW-0678">Repressor</keyword>
<dbReference type="SUPFAM" id="SSF47413">
    <property type="entry name" value="lambda repressor-like DNA-binding domains"/>
    <property type="match status" value="1"/>
</dbReference>
<evidence type="ECO:0000313" key="7">
    <source>
        <dbReference type="Proteomes" id="UP000199598"/>
    </source>
</evidence>